<sequence length="210" mass="23984">MWRPSRRQDIGVRTQIRPEYARGVASVTGVTGVTEPGVRGPAAGQTGPMHQIRRDRWSHYRFRSVWDLDAPHTRVYAVLERMGEYPRWWPQFRRVERVDDRTGTALIRSALPYALHVTTTELLRDPRRGVLEVALDGDIEGWARWTVRPRGGPGAPRTRALYEQEVEVRLPLLRRLAVPGRPVFRLNHALMMRAGQQALAARLTSSPEAV</sequence>
<name>A0A919LEB0_9ACTN</name>
<proteinExistence type="predicted"/>
<evidence type="ECO:0000313" key="3">
    <source>
        <dbReference type="Proteomes" id="UP000600026"/>
    </source>
</evidence>
<dbReference type="Pfam" id="PF03364">
    <property type="entry name" value="Polyketide_cyc"/>
    <property type="match status" value="1"/>
</dbReference>
<gene>
    <name evidence="2" type="ORF">Sxan_17860</name>
</gene>
<evidence type="ECO:0000313" key="2">
    <source>
        <dbReference type="EMBL" id="GHI84422.1"/>
    </source>
</evidence>
<feature type="domain" description="Coenzyme Q-binding protein COQ10 START" evidence="1">
    <location>
        <begin position="69"/>
        <end position="190"/>
    </location>
</feature>
<keyword evidence="3" id="KW-1185">Reference proteome</keyword>
<comment type="caution">
    <text evidence="2">The sequence shown here is derived from an EMBL/GenBank/DDBJ whole genome shotgun (WGS) entry which is preliminary data.</text>
</comment>
<dbReference type="Proteomes" id="UP000600026">
    <property type="component" value="Unassembled WGS sequence"/>
</dbReference>
<dbReference type="Gene3D" id="3.30.530.20">
    <property type="match status" value="1"/>
</dbReference>
<dbReference type="InterPro" id="IPR023393">
    <property type="entry name" value="START-like_dom_sf"/>
</dbReference>
<evidence type="ECO:0000259" key="1">
    <source>
        <dbReference type="Pfam" id="PF03364"/>
    </source>
</evidence>
<accession>A0A919LEB0</accession>
<dbReference type="AlphaFoldDB" id="A0A919LEB0"/>
<dbReference type="InterPro" id="IPR005031">
    <property type="entry name" value="COQ10_START"/>
</dbReference>
<dbReference type="SUPFAM" id="SSF55961">
    <property type="entry name" value="Bet v1-like"/>
    <property type="match status" value="1"/>
</dbReference>
<dbReference type="EMBL" id="BNEE01000004">
    <property type="protein sequence ID" value="GHI84422.1"/>
    <property type="molecule type" value="Genomic_DNA"/>
</dbReference>
<organism evidence="2 3">
    <name type="scientific">Streptomyces xanthophaeus</name>
    <dbReference type="NCBI Taxonomy" id="67385"/>
    <lineage>
        <taxon>Bacteria</taxon>
        <taxon>Bacillati</taxon>
        <taxon>Actinomycetota</taxon>
        <taxon>Actinomycetes</taxon>
        <taxon>Kitasatosporales</taxon>
        <taxon>Streptomycetaceae</taxon>
        <taxon>Streptomyces</taxon>
    </lineage>
</organism>
<protein>
    <recommendedName>
        <fullName evidence="1">Coenzyme Q-binding protein COQ10 START domain-containing protein</fullName>
    </recommendedName>
</protein>
<reference evidence="2" key="1">
    <citation type="submission" date="2020-09" db="EMBL/GenBank/DDBJ databases">
        <title>Whole genome shotgun sequence of Streptomyces xanthophaeus NBRC 12829.</title>
        <authorList>
            <person name="Komaki H."/>
            <person name="Tamura T."/>
        </authorList>
    </citation>
    <scope>NUCLEOTIDE SEQUENCE</scope>
    <source>
        <strain evidence="2">NBRC 12829</strain>
    </source>
</reference>